<dbReference type="EMBL" id="VULZ01000010">
    <property type="protein sequence ID" value="MSS15278.1"/>
    <property type="molecule type" value="Genomic_DNA"/>
</dbReference>
<reference evidence="2 3" key="1">
    <citation type="submission" date="2019-08" db="EMBL/GenBank/DDBJ databases">
        <title>In-depth cultivation of the pig gut microbiome towards novel bacterial diversity and tailored functional studies.</title>
        <authorList>
            <person name="Wylensek D."/>
            <person name="Hitch T.C.A."/>
            <person name="Clavel T."/>
        </authorList>
    </citation>
    <scope>NUCLEOTIDE SEQUENCE [LARGE SCALE GENOMIC DNA]</scope>
    <source>
        <strain evidence="2 3">Oil+RF-744-WCA-WT-11</strain>
    </source>
</reference>
<feature type="signal peptide" evidence="1">
    <location>
        <begin position="1"/>
        <end position="20"/>
    </location>
</feature>
<evidence type="ECO:0000313" key="2">
    <source>
        <dbReference type="EMBL" id="MSS15278.1"/>
    </source>
</evidence>
<protein>
    <submittedName>
        <fullName evidence="2">DUF541 domain-containing protein</fullName>
    </submittedName>
</protein>
<proteinExistence type="predicted"/>
<organism evidence="2 3">
    <name type="scientific">Porcincola intestinalis</name>
    <dbReference type="NCBI Taxonomy" id="2606632"/>
    <lineage>
        <taxon>Bacteria</taxon>
        <taxon>Bacillati</taxon>
        <taxon>Bacillota</taxon>
        <taxon>Clostridia</taxon>
        <taxon>Lachnospirales</taxon>
        <taxon>Lachnospiraceae</taxon>
        <taxon>Porcincola</taxon>
    </lineage>
</organism>
<dbReference type="Gene3D" id="3.30.70.2970">
    <property type="entry name" value="Protein of unknown function (DUF541), domain 2"/>
    <property type="match status" value="1"/>
</dbReference>
<dbReference type="AlphaFoldDB" id="A0A6L5X789"/>
<feature type="chain" id="PRO_5039256846" evidence="1">
    <location>
        <begin position="21"/>
        <end position="256"/>
    </location>
</feature>
<dbReference type="Gene3D" id="3.30.110.170">
    <property type="entry name" value="Protein of unknown function (DUF541), domain 1"/>
    <property type="match status" value="1"/>
</dbReference>
<accession>A0A6L5X789</accession>
<keyword evidence="1" id="KW-0732">Signal</keyword>
<dbReference type="PANTHER" id="PTHR34387">
    <property type="entry name" value="SLR1258 PROTEIN"/>
    <property type="match status" value="1"/>
</dbReference>
<gene>
    <name evidence="2" type="ORF">FYJ35_09565</name>
</gene>
<dbReference type="RefSeq" id="WP_154525964.1">
    <property type="nucleotide sequence ID" value="NZ_JAQYJL010000019.1"/>
</dbReference>
<dbReference type="PANTHER" id="PTHR34387:SF1">
    <property type="entry name" value="PERIPLASMIC IMMUNOGENIC PROTEIN"/>
    <property type="match status" value="1"/>
</dbReference>
<evidence type="ECO:0000313" key="3">
    <source>
        <dbReference type="Proteomes" id="UP000481852"/>
    </source>
</evidence>
<comment type="caution">
    <text evidence="2">The sequence shown here is derived from an EMBL/GenBank/DDBJ whole genome shotgun (WGS) entry which is preliminary data.</text>
</comment>
<dbReference type="Proteomes" id="UP000481852">
    <property type="component" value="Unassembled WGS sequence"/>
</dbReference>
<dbReference type="Pfam" id="PF04402">
    <property type="entry name" value="SIMPL"/>
    <property type="match status" value="1"/>
</dbReference>
<name>A0A6L5X789_9FIRM</name>
<evidence type="ECO:0000256" key="1">
    <source>
        <dbReference type="SAM" id="SignalP"/>
    </source>
</evidence>
<dbReference type="InterPro" id="IPR052022">
    <property type="entry name" value="26kDa_periplasmic_antigen"/>
</dbReference>
<sequence>MKKSMWAAAAAVGLAGMVLAGSGLAAASESQPETADGKIRTVSASATGVVMEVPDMAQITFGIVTNGEKADAAQSENTEKVNQVIATLKGMGVEDKSIQTSGYSISPQYDYDNLDVNKQPKLTGYQVRTTLQVSDRKIADAGKILSESVKAGVNNVEGVVYTCSTYDEKYEEALQKAVKAARKKADVLAKAEGASAGKVVSISEGYQDLSARYQSSDIGAAYETADAVQNASSIPDLSAGTLQIQAEVSVTYELAY</sequence>
<dbReference type="InterPro" id="IPR007497">
    <property type="entry name" value="SIMPL/DUF541"/>
</dbReference>
<dbReference type="GO" id="GO:0006974">
    <property type="term" value="P:DNA damage response"/>
    <property type="evidence" value="ECO:0007669"/>
    <property type="project" value="TreeGrafter"/>
</dbReference>
<keyword evidence="3" id="KW-1185">Reference proteome</keyword>